<dbReference type="PhylomeDB" id="Q8CWY2"/>
<dbReference type="PATRIC" id="fig|210007.7.peg.429"/>
<evidence type="ECO:0000313" key="2">
    <source>
        <dbReference type="EMBL" id="AAN58235.1"/>
    </source>
</evidence>
<dbReference type="Gene3D" id="2.40.50.140">
    <property type="entry name" value="Nucleic acid-binding proteins"/>
    <property type="match status" value="1"/>
</dbReference>
<dbReference type="PANTHER" id="PTHR10724">
    <property type="entry name" value="30S RIBOSOMAL PROTEIN S1"/>
    <property type="match status" value="1"/>
</dbReference>
<dbReference type="InterPro" id="IPR003029">
    <property type="entry name" value="S1_domain"/>
</dbReference>
<name>Q8CWY2_STRMU</name>
<feature type="domain" description="S1 motif" evidence="1">
    <location>
        <begin position="6"/>
        <end position="75"/>
    </location>
</feature>
<dbReference type="GO" id="GO:0003729">
    <property type="term" value="F:mRNA binding"/>
    <property type="evidence" value="ECO:0007669"/>
    <property type="project" value="TreeGrafter"/>
</dbReference>
<dbReference type="eggNOG" id="COG1098">
    <property type="taxonomic scope" value="Bacteria"/>
</dbReference>
<dbReference type="Pfam" id="PF00575">
    <property type="entry name" value="S1"/>
    <property type="match status" value="1"/>
</dbReference>
<dbReference type="HOGENOM" id="CLU_128762_1_0_9"/>
<dbReference type="InterPro" id="IPR050437">
    <property type="entry name" value="Ribos_protein_bS1-like"/>
</dbReference>
<evidence type="ECO:0000259" key="1">
    <source>
        <dbReference type="PROSITE" id="PS50126"/>
    </source>
</evidence>
<dbReference type="EMBL" id="AE014133">
    <property type="protein sequence ID" value="AAN58235.1"/>
    <property type="molecule type" value="Genomic_DNA"/>
</dbReference>
<reference evidence="2 3" key="1">
    <citation type="journal article" date="2002" name="Proc. Natl. Acad. Sci. U.S.A.">
        <title>Genome sequence of Streptococcus mutans UA159, a cariogenic dental pathogen.</title>
        <authorList>
            <person name="Ajdic D."/>
            <person name="McShan W.M."/>
            <person name="McLaughlin R.E."/>
            <person name="Savic G."/>
            <person name="Chang J."/>
            <person name="Carson M.B."/>
            <person name="Primeaux C."/>
            <person name="Tian R."/>
            <person name="Kenton S."/>
            <person name="Jia H."/>
            <person name="Lin S."/>
            <person name="Qian Y."/>
            <person name="Li S."/>
            <person name="Zhu H."/>
            <person name="Najar F."/>
            <person name="Lai H."/>
            <person name="White J."/>
            <person name="Roe B.A."/>
            <person name="Ferretti J.J."/>
        </authorList>
    </citation>
    <scope>NUCLEOTIDE SEQUENCE [LARGE SCALE GENOMIC DNA]</scope>
    <source>
        <strain evidence="3">ATCC 700610 / UA159</strain>
    </source>
</reference>
<dbReference type="NCBIfam" id="NF040579">
    <property type="entry name" value="S1_dom_CvfD"/>
    <property type="match status" value="1"/>
</dbReference>
<dbReference type="OrthoDB" id="9810507at2"/>
<dbReference type="STRING" id="210007.SMU_489"/>
<dbReference type="SMART" id="SM00316">
    <property type="entry name" value="S1"/>
    <property type="match status" value="1"/>
</dbReference>
<organism evidence="2 3">
    <name type="scientific">Streptococcus mutans serotype c (strain ATCC 700610 / UA159)</name>
    <dbReference type="NCBI Taxonomy" id="210007"/>
    <lineage>
        <taxon>Bacteria</taxon>
        <taxon>Bacillati</taxon>
        <taxon>Bacillota</taxon>
        <taxon>Bacilli</taxon>
        <taxon>Lactobacillales</taxon>
        <taxon>Streptococcaceae</taxon>
        <taxon>Streptococcus</taxon>
    </lineage>
</organism>
<keyword evidence="3" id="KW-1185">Reference proteome</keyword>
<dbReference type="Proteomes" id="UP000002512">
    <property type="component" value="Chromosome"/>
</dbReference>
<proteinExistence type="predicted"/>
<gene>
    <name evidence="2" type="ordered locus">SMU_489</name>
</gene>
<evidence type="ECO:0000313" key="3">
    <source>
        <dbReference type="Proteomes" id="UP000002512"/>
    </source>
</evidence>
<dbReference type="NCBIfam" id="NF005573">
    <property type="entry name" value="PRK07252.1"/>
    <property type="match status" value="1"/>
</dbReference>
<protein>
    <submittedName>
        <fullName evidence="2">Polyribonucleotide nucleotidyltransferase (General stress protein 13)</fullName>
    </submittedName>
</protein>
<dbReference type="SUPFAM" id="SSF50249">
    <property type="entry name" value="Nucleic acid-binding proteins"/>
    <property type="match status" value="1"/>
</dbReference>
<dbReference type="GO" id="GO:0006412">
    <property type="term" value="P:translation"/>
    <property type="evidence" value="ECO:0007669"/>
    <property type="project" value="TreeGrafter"/>
</dbReference>
<accession>Q8CWY2</accession>
<dbReference type="KEGG" id="smu:SMU_489"/>
<dbReference type="InterPro" id="IPR012340">
    <property type="entry name" value="NA-bd_OB-fold"/>
</dbReference>
<dbReference type="AlphaFoldDB" id="Q8CWY2"/>
<dbReference type="PROSITE" id="PS50126">
    <property type="entry name" value="S1"/>
    <property type="match status" value="1"/>
</dbReference>
<sequence>MMMKIGDKLKGKITGIKPYGAFVQLENGSIGLIHISEIKTGYIDNIYQTLSVGQEVLVQVVDYDEYSQKASLSLRTLEEEKHHYQHRHRFSNNRLNIGFKPLEEHLPIWVEENLDYLKKDQDESDNQAKD</sequence>
<dbReference type="GO" id="GO:0003735">
    <property type="term" value="F:structural constituent of ribosome"/>
    <property type="evidence" value="ECO:0007669"/>
    <property type="project" value="TreeGrafter"/>
</dbReference>